<dbReference type="EMBL" id="CP000155">
    <property type="protein sequence ID" value="ABC29934.1"/>
    <property type="molecule type" value="Genomic_DNA"/>
</dbReference>
<gene>
    <name evidence="2" type="ordered locus">HCH_03171</name>
</gene>
<evidence type="ECO:0000313" key="3">
    <source>
        <dbReference type="Proteomes" id="UP000000238"/>
    </source>
</evidence>
<feature type="chain" id="PRO_5004215073" evidence="1">
    <location>
        <begin position="23"/>
        <end position="323"/>
    </location>
</feature>
<dbReference type="KEGG" id="hch:HCH_03171"/>
<keyword evidence="1" id="KW-0732">Signal</keyword>
<dbReference type="Proteomes" id="UP000000238">
    <property type="component" value="Chromosome"/>
</dbReference>
<protein>
    <submittedName>
        <fullName evidence="2">Uncharacterized protein</fullName>
    </submittedName>
</protein>
<dbReference type="eggNOG" id="COG3710">
    <property type="taxonomic scope" value="Bacteria"/>
</dbReference>
<evidence type="ECO:0000313" key="2">
    <source>
        <dbReference type="EMBL" id="ABC29934.1"/>
    </source>
</evidence>
<name>Q2SHE0_HAHCH</name>
<evidence type="ECO:0000256" key="1">
    <source>
        <dbReference type="SAM" id="SignalP"/>
    </source>
</evidence>
<dbReference type="AlphaFoldDB" id="Q2SHE0"/>
<sequence length="323" mass="35488">MATLKYVLAPLCLLFAAAHVNAEYWCGYSDDNIRDWRVNKASECRLPTGAGELVLIEAEKHFNVSSNTWFTPVKGRHPGAMLRKCEGGKATTLSGDTMLTTAKLQKICSLQKDGAHDLLTSEGVQATVECQSYQATNIKIQTEAGEKDCGVPEVLKVATPHFKIESAKYGLDSADVTRRGIAPEEELCSLAVTDPTYPEDLTIAFVWGDAACHLTTYYKDKHACGWFANDNGMRGSKMSNFYAQPILARLCQKTKNGEVAVTKPFRRLDNHDESLSYVKGYIQCAKGAPTGIRLAIKPLVGETQEKQCPIPEALLKDKPVHKS</sequence>
<keyword evidence="3" id="KW-1185">Reference proteome</keyword>
<proteinExistence type="predicted"/>
<dbReference type="OrthoDB" id="9255478at2"/>
<reference evidence="2 3" key="1">
    <citation type="journal article" date="2005" name="Nucleic Acids Res.">
        <title>Genomic blueprint of Hahella chejuensis, a marine microbe producing an algicidal agent.</title>
        <authorList>
            <person name="Jeong H."/>
            <person name="Yim J.H."/>
            <person name="Lee C."/>
            <person name="Choi S.-H."/>
            <person name="Park Y.K."/>
            <person name="Yoon S.H."/>
            <person name="Hur C.-G."/>
            <person name="Kang H.-Y."/>
            <person name="Kim D."/>
            <person name="Lee H.H."/>
            <person name="Park K.H."/>
            <person name="Park S.-H."/>
            <person name="Park H.-S."/>
            <person name="Lee H.K."/>
            <person name="Oh T.K."/>
            <person name="Kim J.F."/>
        </authorList>
    </citation>
    <scope>NUCLEOTIDE SEQUENCE [LARGE SCALE GENOMIC DNA]</scope>
    <source>
        <strain evidence="2 3">KCTC 2396</strain>
    </source>
</reference>
<feature type="signal peptide" evidence="1">
    <location>
        <begin position="1"/>
        <end position="22"/>
    </location>
</feature>
<organism evidence="2 3">
    <name type="scientific">Hahella chejuensis (strain KCTC 2396)</name>
    <dbReference type="NCBI Taxonomy" id="349521"/>
    <lineage>
        <taxon>Bacteria</taxon>
        <taxon>Pseudomonadati</taxon>
        <taxon>Pseudomonadota</taxon>
        <taxon>Gammaproteobacteria</taxon>
        <taxon>Oceanospirillales</taxon>
        <taxon>Hahellaceae</taxon>
        <taxon>Hahella</taxon>
    </lineage>
</organism>
<accession>Q2SHE0</accession>
<dbReference type="HOGENOM" id="CLU_859873_0_0_6"/>
<dbReference type="RefSeq" id="WP_011397003.1">
    <property type="nucleotide sequence ID" value="NC_007645.1"/>
</dbReference>